<organism evidence="1 2">
    <name type="scientific">Sphingobium psychrophilum</name>
    <dbReference type="NCBI Taxonomy" id="2728834"/>
    <lineage>
        <taxon>Bacteria</taxon>
        <taxon>Pseudomonadati</taxon>
        <taxon>Pseudomonadota</taxon>
        <taxon>Alphaproteobacteria</taxon>
        <taxon>Sphingomonadales</taxon>
        <taxon>Sphingomonadaceae</taxon>
        <taxon>Sphingobium</taxon>
    </lineage>
</organism>
<sequence length="91" mass="10342">MIGRDLQRCVEARDYLDRPLLGSRYVECAQALDLLERTDAVAVFGAIDAMKLRSSLTLFKALRPFPLLANILKHWFGGARDLETLRLLHTD</sequence>
<dbReference type="Proteomes" id="UP000519023">
    <property type="component" value="Unassembled WGS sequence"/>
</dbReference>
<dbReference type="RefSeq" id="WP_169575433.1">
    <property type="nucleotide sequence ID" value="NZ_JABBFV010000037.1"/>
</dbReference>
<accession>A0A7X9ZW79</accession>
<dbReference type="Gene3D" id="1.25.40.380">
    <property type="entry name" value="Protein of unknown function DUF1810"/>
    <property type="match status" value="1"/>
</dbReference>
<proteinExistence type="predicted"/>
<keyword evidence="2" id="KW-1185">Reference proteome</keyword>
<comment type="caution">
    <text evidence="1">The sequence shown here is derived from an EMBL/GenBank/DDBJ whole genome shotgun (WGS) entry which is preliminary data.</text>
</comment>
<dbReference type="AlphaFoldDB" id="A0A7X9ZW79"/>
<gene>
    <name evidence="1" type="ORF">HHL08_23905</name>
</gene>
<reference evidence="1 2" key="1">
    <citation type="submission" date="2020-04" db="EMBL/GenBank/DDBJ databases">
        <title>Sphingobium sp. AR-3-1 isolated from Arctic soil.</title>
        <authorList>
            <person name="Dahal R.H."/>
            <person name="Chaudhary D.K."/>
        </authorList>
    </citation>
    <scope>NUCLEOTIDE SEQUENCE [LARGE SCALE GENOMIC DNA]</scope>
    <source>
        <strain evidence="1 2">AR-3-1</strain>
    </source>
</reference>
<evidence type="ECO:0000313" key="1">
    <source>
        <dbReference type="EMBL" id="NML13134.1"/>
    </source>
</evidence>
<dbReference type="InterPro" id="IPR014937">
    <property type="entry name" value="DUF1810"/>
</dbReference>
<protein>
    <submittedName>
        <fullName evidence="1">DUF1810 domain-containing protein</fullName>
    </submittedName>
</protein>
<evidence type="ECO:0000313" key="2">
    <source>
        <dbReference type="Proteomes" id="UP000519023"/>
    </source>
</evidence>
<dbReference type="SUPFAM" id="SSF140736">
    <property type="entry name" value="Rv1873-like"/>
    <property type="match status" value="1"/>
</dbReference>
<name>A0A7X9ZW79_9SPHN</name>
<dbReference type="EMBL" id="JABBFV010000037">
    <property type="protein sequence ID" value="NML13134.1"/>
    <property type="molecule type" value="Genomic_DNA"/>
</dbReference>
<dbReference type="Pfam" id="PF08837">
    <property type="entry name" value="DUF1810"/>
    <property type="match status" value="1"/>
</dbReference>
<dbReference type="InterPro" id="IPR036287">
    <property type="entry name" value="Rv1873-like_sf"/>
</dbReference>